<dbReference type="AlphaFoldDB" id="A0A6J4Q669"/>
<feature type="non-terminal residue" evidence="1">
    <location>
        <position position="36"/>
    </location>
</feature>
<evidence type="ECO:0000313" key="1">
    <source>
        <dbReference type="EMBL" id="CAA9433989.1"/>
    </source>
</evidence>
<organism evidence="1">
    <name type="scientific">uncultured Quadrisphaera sp</name>
    <dbReference type="NCBI Taxonomy" id="904978"/>
    <lineage>
        <taxon>Bacteria</taxon>
        <taxon>Bacillati</taxon>
        <taxon>Actinomycetota</taxon>
        <taxon>Actinomycetes</taxon>
        <taxon>Kineosporiales</taxon>
        <taxon>Kineosporiaceae</taxon>
        <taxon>Quadrisphaera</taxon>
        <taxon>environmental samples</taxon>
    </lineage>
</organism>
<gene>
    <name evidence="1" type="ORF">AVDCRST_MAG35-2790</name>
</gene>
<protein>
    <submittedName>
        <fullName evidence="1">Uncharacterized protein</fullName>
    </submittedName>
</protein>
<sequence length="36" mass="3835">MTPSPLPPPRDRSADPRGGAWALLRDGRWAVPPAAV</sequence>
<accession>A0A6J4Q669</accession>
<proteinExistence type="predicted"/>
<name>A0A6J4Q669_9ACTN</name>
<dbReference type="EMBL" id="CADCUY010000550">
    <property type="protein sequence ID" value="CAA9433989.1"/>
    <property type="molecule type" value="Genomic_DNA"/>
</dbReference>
<reference evidence="1" key="1">
    <citation type="submission" date="2020-02" db="EMBL/GenBank/DDBJ databases">
        <authorList>
            <person name="Meier V. D."/>
        </authorList>
    </citation>
    <scope>NUCLEOTIDE SEQUENCE</scope>
    <source>
        <strain evidence="1">AVDCRST_MAG35</strain>
    </source>
</reference>